<keyword evidence="5" id="KW-0812">Transmembrane</keyword>
<dbReference type="Pfam" id="PF17050">
    <property type="entry name" value="AIM5"/>
    <property type="match status" value="1"/>
</dbReference>
<dbReference type="GO" id="GO:0044284">
    <property type="term" value="C:mitochondrial crista junction"/>
    <property type="evidence" value="ECO:0007669"/>
    <property type="project" value="InterPro"/>
</dbReference>
<dbReference type="InterPro" id="IPR031463">
    <property type="entry name" value="Mic12"/>
</dbReference>
<evidence type="ECO:0000313" key="12">
    <source>
        <dbReference type="EMBL" id="PSR76854.1"/>
    </source>
</evidence>
<evidence type="ECO:0000256" key="11">
    <source>
        <dbReference type="RuleBase" id="RU363010"/>
    </source>
</evidence>
<keyword evidence="13" id="KW-1185">Reference proteome</keyword>
<comment type="function">
    <text evidence="1 11">Component of the MICOS complex, a large protein complex of the mitochondrial inner membrane that plays crucial roles in the maintenance of crista junctions, inner membrane architecture, and formation of contact sites to the outer membrane.</text>
</comment>
<evidence type="ECO:0000256" key="7">
    <source>
        <dbReference type="ARBA" id="ARBA00023128"/>
    </source>
</evidence>
<dbReference type="Proteomes" id="UP000241462">
    <property type="component" value="Unassembled WGS sequence"/>
</dbReference>
<organism evidence="12 13">
    <name type="scientific">Coniella lustricola</name>
    <dbReference type="NCBI Taxonomy" id="2025994"/>
    <lineage>
        <taxon>Eukaryota</taxon>
        <taxon>Fungi</taxon>
        <taxon>Dikarya</taxon>
        <taxon>Ascomycota</taxon>
        <taxon>Pezizomycotina</taxon>
        <taxon>Sordariomycetes</taxon>
        <taxon>Sordariomycetidae</taxon>
        <taxon>Diaporthales</taxon>
        <taxon>Schizoparmaceae</taxon>
        <taxon>Coniella</taxon>
    </lineage>
</organism>
<evidence type="ECO:0000256" key="8">
    <source>
        <dbReference type="ARBA" id="ARBA00023136"/>
    </source>
</evidence>
<evidence type="ECO:0000256" key="2">
    <source>
        <dbReference type="ARBA" id="ARBA00004370"/>
    </source>
</evidence>
<dbReference type="OrthoDB" id="4037694at2759"/>
<evidence type="ECO:0000313" key="13">
    <source>
        <dbReference type="Proteomes" id="UP000241462"/>
    </source>
</evidence>
<evidence type="ECO:0000256" key="1">
    <source>
        <dbReference type="ARBA" id="ARBA00002689"/>
    </source>
</evidence>
<reference evidence="12 13" key="1">
    <citation type="journal article" date="2018" name="Mycol. Prog.">
        <title>Coniella lustricola, a new species from submerged detritus.</title>
        <authorList>
            <person name="Raudabaugh D.B."/>
            <person name="Iturriaga T."/>
            <person name="Carver A."/>
            <person name="Mondo S."/>
            <person name="Pangilinan J."/>
            <person name="Lipzen A."/>
            <person name="He G."/>
            <person name="Amirebrahimi M."/>
            <person name="Grigoriev I.V."/>
            <person name="Miller A.N."/>
        </authorList>
    </citation>
    <scope>NUCLEOTIDE SEQUENCE [LARGE SCALE GENOMIC DNA]</scope>
    <source>
        <strain evidence="12 13">B22-T-1</strain>
    </source>
</reference>
<sequence length="276" mass="29636">MGFTTGFTGGVTLVLGAAYLSLQAHQRTRLSQAESLRANTYILNSLTYIPASAPPPQTVAQELALLEYQQELLLRAQQRRSATSAAGGSTAFVADFVERAKERWNAEVEGAVRWAAHTDWQSAREDAEAAAARVWARFVTGGDPPARTAAKISEHVGSAAAAAQSQLQDAGRQAAEQARIKGVEAKDAAGSVWERGFRRGQAVAAQAKATVGLAEDRVERKIAAVGAAVDAAQVDKVLQQRFEPRHHVVLGRSAEEVLADRYKPVEEVDRSNLRGI</sequence>
<keyword evidence="11" id="KW-0999">Mitochondrion inner membrane</keyword>
<evidence type="ECO:0000256" key="3">
    <source>
        <dbReference type="ARBA" id="ARBA00009188"/>
    </source>
</evidence>
<accession>A0A2T2ZU16</accession>
<evidence type="ECO:0000256" key="6">
    <source>
        <dbReference type="ARBA" id="ARBA00022989"/>
    </source>
</evidence>
<evidence type="ECO:0000256" key="10">
    <source>
        <dbReference type="ARBA" id="ARBA00032985"/>
    </source>
</evidence>
<protein>
    <recommendedName>
        <fullName evidence="4 11">MICOS complex subunit MIC12</fullName>
    </recommendedName>
    <alternativeName>
        <fullName evidence="10 11">Altered inheritance of mitochondria protein 5, mitochondrial</fullName>
    </alternativeName>
    <alternativeName>
        <fullName evidence="9 11">Found in mitochondrial proteome protein 51</fullName>
    </alternativeName>
</protein>
<keyword evidence="8" id="KW-0472">Membrane</keyword>
<dbReference type="EMBL" id="KZ678692">
    <property type="protein sequence ID" value="PSR76854.1"/>
    <property type="molecule type" value="Genomic_DNA"/>
</dbReference>
<evidence type="ECO:0000256" key="9">
    <source>
        <dbReference type="ARBA" id="ARBA00032159"/>
    </source>
</evidence>
<keyword evidence="7 11" id="KW-0496">Mitochondrion</keyword>
<evidence type="ECO:0000256" key="5">
    <source>
        <dbReference type="ARBA" id="ARBA00022692"/>
    </source>
</evidence>
<dbReference type="GO" id="GO:0042407">
    <property type="term" value="P:cristae formation"/>
    <property type="evidence" value="ECO:0007669"/>
    <property type="project" value="InterPro"/>
</dbReference>
<comment type="subcellular location">
    <subcellularLocation>
        <location evidence="2">Membrane</location>
    </subcellularLocation>
    <subcellularLocation>
        <location evidence="11">Mitochondrion inner membrane</location>
        <topology evidence="11">Single-pass membrane protein</topology>
    </subcellularLocation>
</comment>
<proteinExistence type="inferred from homology"/>
<gene>
    <name evidence="12" type="ORF">BD289DRAFT_446263</name>
</gene>
<dbReference type="AlphaFoldDB" id="A0A2T2ZU16"/>
<name>A0A2T2ZU16_9PEZI</name>
<comment type="subunit">
    <text evidence="11">Component of the mitochondrial contact site and cristae organizing system (MICOS) complex.</text>
</comment>
<dbReference type="GO" id="GO:0061617">
    <property type="term" value="C:MICOS complex"/>
    <property type="evidence" value="ECO:0007669"/>
    <property type="project" value="UniProtKB-UniRule"/>
</dbReference>
<comment type="similarity">
    <text evidence="3 11">Belongs to the MICOS complex subunit Mic12 family.</text>
</comment>
<dbReference type="InParanoid" id="A0A2T2ZU16"/>
<keyword evidence="6" id="KW-1133">Transmembrane helix</keyword>
<evidence type="ECO:0000256" key="4">
    <source>
        <dbReference type="ARBA" id="ARBA00018170"/>
    </source>
</evidence>